<keyword evidence="1" id="KW-1133">Transmembrane helix</keyword>
<keyword evidence="1" id="KW-0472">Membrane</keyword>
<evidence type="ECO:0000313" key="3">
    <source>
        <dbReference type="Proteomes" id="UP000014500"/>
    </source>
</evidence>
<reference evidence="2" key="2">
    <citation type="submission" date="2015-02" db="UniProtKB">
        <authorList>
            <consortium name="EnsemblMetazoa"/>
        </authorList>
    </citation>
    <scope>IDENTIFICATION</scope>
</reference>
<feature type="transmembrane region" description="Helical" evidence="1">
    <location>
        <begin position="387"/>
        <end position="418"/>
    </location>
</feature>
<dbReference type="AlphaFoldDB" id="T1IS91"/>
<name>T1IS91_STRMM</name>
<keyword evidence="1" id="KW-0812">Transmembrane</keyword>
<dbReference type="EMBL" id="JH431426">
    <property type="status" value="NOT_ANNOTATED_CDS"/>
    <property type="molecule type" value="Genomic_DNA"/>
</dbReference>
<feature type="transmembrane region" description="Helical" evidence="1">
    <location>
        <begin position="244"/>
        <end position="266"/>
    </location>
</feature>
<dbReference type="HOGENOM" id="CLU_601756_0_0_1"/>
<organism evidence="2 3">
    <name type="scientific">Strigamia maritima</name>
    <name type="common">European centipede</name>
    <name type="synonym">Geophilus maritimus</name>
    <dbReference type="NCBI Taxonomy" id="126957"/>
    <lineage>
        <taxon>Eukaryota</taxon>
        <taxon>Metazoa</taxon>
        <taxon>Ecdysozoa</taxon>
        <taxon>Arthropoda</taxon>
        <taxon>Myriapoda</taxon>
        <taxon>Chilopoda</taxon>
        <taxon>Pleurostigmophora</taxon>
        <taxon>Geophilomorpha</taxon>
        <taxon>Linotaeniidae</taxon>
        <taxon>Strigamia</taxon>
    </lineage>
</organism>
<feature type="transmembrane region" description="Helical" evidence="1">
    <location>
        <begin position="323"/>
        <end position="346"/>
    </location>
</feature>
<sequence length="455" mass="51294">MTPSKIIAMFSIAFGLATVVGILVQIKQLDPLPDSNRDCEICGPRLDEKIPMLLIYLKLLAASEMPVSGLCSSCKVSFDGEHMRRVGNYCVIWKSDGSRVVNTFELLIPKVTLTCECNSVLNGKMSSHNSLYEKFPCLNTLHSAITAMETVNDLSIEALEICQSMIMAPFNTTKPIRAPKAKLKVVIENFRLHTEARLDTQLNVINIIARLSHMSPDNFKVFCDIAPPYNRMCDCLETENVRELIYYFMEATLPCMFGFLSNYFLLLSQIKMDGAGGDEFEVVDSKFDHQFSKLRQEVKDLRNQCFPQASEANRAFVQPVKRLLNFSVFLLLVLMTLPVMFVFFLLQFRWILHCPSLPVEAVDNEGKPSDMVACELVLKSASPTLGYFLNCLIMLMSIGITNLIVCSFLYIWSALLAFNKGSPKLGWKEFINPLKSEEDDAEENEKVTDDINSAD</sequence>
<proteinExistence type="predicted"/>
<keyword evidence="3" id="KW-1185">Reference proteome</keyword>
<protein>
    <submittedName>
        <fullName evidence="2">Uncharacterized protein</fullName>
    </submittedName>
</protein>
<reference evidence="3" key="1">
    <citation type="submission" date="2011-05" db="EMBL/GenBank/DDBJ databases">
        <authorList>
            <person name="Richards S.R."/>
            <person name="Qu J."/>
            <person name="Jiang H."/>
            <person name="Jhangiani S.N."/>
            <person name="Agravi P."/>
            <person name="Goodspeed R."/>
            <person name="Gross S."/>
            <person name="Mandapat C."/>
            <person name="Jackson L."/>
            <person name="Mathew T."/>
            <person name="Pu L."/>
            <person name="Thornton R."/>
            <person name="Saada N."/>
            <person name="Wilczek-Boney K.B."/>
            <person name="Lee S."/>
            <person name="Kovar C."/>
            <person name="Wu Y."/>
            <person name="Scherer S.E."/>
            <person name="Worley K.C."/>
            <person name="Muzny D.M."/>
            <person name="Gibbs R."/>
        </authorList>
    </citation>
    <scope>NUCLEOTIDE SEQUENCE</scope>
    <source>
        <strain evidence="3">Brora</strain>
    </source>
</reference>
<accession>T1IS91</accession>
<evidence type="ECO:0000313" key="2">
    <source>
        <dbReference type="EnsemblMetazoa" id="SMAR003956-PA"/>
    </source>
</evidence>
<evidence type="ECO:0000256" key="1">
    <source>
        <dbReference type="SAM" id="Phobius"/>
    </source>
</evidence>
<dbReference type="EnsemblMetazoa" id="SMAR003956-RA">
    <property type="protein sequence ID" value="SMAR003956-PA"/>
    <property type="gene ID" value="SMAR003956"/>
</dbReference>
<dbReference type="Proteomes" id="UP000014500">
    <property type="component" value="Unassembled WGS sequence"/>
</dbReference>